<protein>
    <submittedName>
        <fullName evidence="1">Uncharacterized protein</fullName>
    </submittedName>
</protein>
<accession>A0A7Z0GJT7</accession>
<gene>
    <name evidence="1" type="ORF">HNR09_000160</name>
</gene>
<name>A0A7Z0GJT7_9MICC</name>
<dbReference type="AlphaFoldDB" id="A0A7Z0GJT7"/>
<dbReference type="RefSeq" id="WP_281366331.1">
    <property type="nucleotide sequence ID" value="NZ_BAAALL010000008.1"/>
</dbReference>
<evidence type="ECO:0000313" key="2">
    <source>
        <dbReference type="Proteomes" id="UP000535437"/>
    </source>
</evidence>
<dbReference type="EMBL" id="JACCFY010000001">
    <property type="protein sequence ID" value="NYJ76749.1"/>
    <property type="molecule type" value="Genomic_DNA"/>
</dbReference>
<keyword evidence="2" id="KW-1185">Reference proteome</keyword>
<evidence type="ECO:0000313" key="1">
    <source>
        <dbReference type="EMBL" id="NYJ76749.1"/>
    </source>
</evidence>
<comment type="caution">
    <text evidence="1">The sequence shown here is derived from an EMBL/GenBank/DDBJ whole genome shotgun (WGS) entry which is preliminary data.</text>
</comment>
<dbReference type="Proteomes" id="UP000535437">
    <property type="component" value="Unassembled WGS sequence"/>
</dbReference>
<organism evidence="1 2">
    <name type="scientific">Nesterenkonia xinjiangensis</name>
    <dbReference type="NCBI Taxonomy" id="225327"/>
    <lineage>
        <taxon>Bacteria</taxon>
        <taxon>Bacillati</taxon>
        <taxon>Actinomycetota</taxon>
        <taxon>Actinomycetes</taxon>
        <taxon>Micrococcales</taxon>
        <taxon>Micrococcaceae</taxon>
        <taxon>Nesterenkonia</taxon>
    </lineage>
</organism>
<reference evidence="1 2" key="1">
    <citation type="submission" date="2020-07" db="EMBL/GenBank/DDBJ databases">
        <title>Sequencing the genomes of 1000 actinobacteria strains.</title>
        <authorList>
            <person name="Klenk H.-P."/>
        </authorList>
    </citation>
    <scope>NUCLEOTIDE SEQUENCE [LARGE SCALE GENOMIC DNA]</scope>
    <source>
        <strain evidence="1 2">DSM 15475</strain>
    </source>
</reference>
<sequence>MTHTSPQEDPQGMTLEELEEHIGAAEQLHRDLSARLEATARD</sequence>
<proteinExistence type="predicted"/>